<feature type="transmembrane region" description="Helical" evidence="3">
    <location>
        <begin position="190"/>
        <end position="212"/>
    </location>
</feature>
<dbReference type="Proteomes" id="UP001606134">
    <property type="component" value="Unassembled WGS sequence"/>
</dbReference>
<dbReference type="GO" id="GO:0052621">
    <property type="term" value="F:diguanylate cyclase activity"/>
    <property type="evidence" value="ECO:0007669"/>
    <property type="project" value="UniProtKB-EC"/>
</dbReference>
<organism evidence="5 6">
    <name type="scientific">Pelomonas candidula</name>
    <dbReference type="NCBI Taxonomy" id="3299025"/>
    <lineage>
        <taxon>Bacteria</taxon>
        <taxon>Pseudomonadati</taxon>
        <taxon>Pseudomonadota</taxon>
        <taxon>Betaproteobacteria</taxon>
        <taxon>Burkholderiales</taxon>
        <taxon>Sphaerotilaceae</taxon>
        <taxon>Roseateles</taxon>
    </lineage>
</organism>
<dbReference type="SUPFAM" id="SSF55073">
    <property type="entry name" value="Nucleotide cyclase"/>
    <property type="match status" value="1"/>
</dbReference>
<protein>
    <recommendedName>
        <fullName evidence="1">diguanylate cyclase</fullName>
        <ecNumber evidence="1">2.7.7.65</ecNumber>
    </recommendedName>
</protein>
<dbReference type="SMART" id="SM00267">
    <property type="entry name" value="GGDEF"/>
    <property type="match status" value="1"/>
</dbReference>
<feature type="transmembrane region" description="Helical" evidence="3">
    <location>
        <begin position="37"/>
        <end position="54"/>
    </location>
</feature>
<feature type="domain" description="GGDEF" evidence="4">
    <location>
        <begin position="253"/>
        <end position="381"/>
    </location>
</feature>
<dbReference type="Gene3D" id="3.30.70.270">
    <property type="match status" value="1"/>
</dbReference>
<keyword evidence="5" id="KW-0548">Nucleotidyltransferase</keyword>
<reference evidence="5 6" key="1">
    <citation type="submission" date="2024-08" db="EMBL/GenBank/DDBJ databases">
        <authorList>
            <person name="Lu H."/>
        </authorList>
    </citation>
    <scope>NUCLEOTIDE SEQUENCE [LARGE SCALE GENOMIC DNA]</scope>
    <source>
        <strain evidence="5 6">BYS78W</strain>
    </source>
</reference>
<comment type="caution">
    <text evidence="5">The sequence shown here is derived from an EMBL/GenBank/DDBJ whole genome shotgun (WGS) entry which is preliminary data.</text>
</comment>
<proteinExistence type="predicted"/>
<dbReference type="NCBIfam" id="TIGR00254">
    <property type="entry name" value="GGDEF"/>
    <property type="match status" value="1"/>
</dbReference>
<dbReference type="Pfam" id="PF00990">
    <property type="entry name" value="GGDEF"/>
    <property type="match status" value="1"/>
</dbReference>
<accession>A0ABW7H597</accession>
<keyword evidence="3" id="KW-0812">Transmembrane</keyword>
<feature type="transmembrane region" description="Helical" evidence="3">
    <location>
        <begin position="148"/>
        <end position="170"/>
    </location>
</feature>
<dbReference type="EMBL" id="JBIGIC010000001">
    <property type="protein sequence ID" value="MFG6485076.1"/>
    <property type="molecule type" value="Genomic_DNA"/>
</dbReference>
<keyword evidence="3" id="KW-1133">Transmembrane helix</keyword>
<sequence length="382" mass="40609">MSPQPLLIALVSVQFFVHALVWAMTARMTRRPRGVEGHFALFWFLLAAGLALFVPPWDSGSAPRNLADLLIVAASMMEHRGLALHWGRRLPLRNDALALGAAAAVVAASFLLDNGHGVRVAVVCVGCAGFMLASVHLMWRLGRAATPIFAPVAAAGYSLLATALLVRGVQALLIGSTTKISIDAPGHANIPFAIAVLFIGGLMNLVHIRLVVGRVLHRLGQQAKTDELTGALNRRGLLLQLENEHADALQGKAGYALMMVDVDHFKAVNDQYGHAQGDRVLQAVSASLRAALRGDDLVGRWGGEEFCVLLPRTRLHDAAQLAERVASRVAASGPGIRVTVSIGVSEYGPADRDLQAVIRRADGALYEAKEAGRNRVVTAAAG</sequence>
<dbReference type="PROSITE" id="PS50887">
    <property type="entry name" value="GGDEF"/>
    <property type="match status" value="1"/>
</dbReference>
<dbReference type="PANTHER" id="PTHR45138">
    <property type="entry name" value="REGULATORY COMPONENTS OF SENSORY TRANSDUCTION SYSTEM"/>
    <property type="match status" value="1"/>
</dbReference>
<keyword evidence="5" id="KW-0808">Transferase</keyword>
<evidence type="ECO:0000313" key="5">
    <source>
        <dbReference type="EMBL" id="MFG6485076.1"/>
    </source>
</evidence>
<evidence type="ECO:0000313" key="6">
    <source>
        <dbReference type="Proteomes" id="UP001606134"/>
    </source>
</evidence>
<keyword evidence="3" id="KW-0472">Membrane</keyword>
<evidence type="ECO:0000256" key="1">
    <source>
        <dbReference type="ARBA" id="ARBA00012528"/>
    </source>
</evidence>
<evidence type="ECO:0000256" key="2">
    <source>
        <dbReference type="ARBA" id="ARBA00034247"/>
    </source>
</evidence>
<dbReference type="CDD" id="cd01949">
    <property type="entry name" value="GGDEF"/>
    <property type="match status" value="1"/>
</dbReference>
<dbReference type="RefSeq" id="WP_394405422.1">
    <property type="nucleotide sequence ID" value="NZ_JBIGIC010000001.1"/>
</dbReference>
<dbReference type="InterPro" id="IPR000160">
    <property type="entry name" value="GGDEF_dom"/>
</dbReference>
<dbReference type="EC" id="2.7.7.65" evidence="1"/>
<dbReference type="InterPro" id="IPR043128">
    <property type="entry name" value="Rev_trsase/Diguanyl_cyclase"/>
</dbReference>
<evidence type="ECO:0000259" key="4">
    <source>
        <dbReference type="PROSITE" id="PS50887"/>
    </source>
</evidence>
<gene>
    <name evidence="5" type="ORF">ACG04R_00255</name>
</gene>
<feature type="transmembrane region" description="Helical" evidence="3">
    <location>
        <begin position="6"/>
        <end position="25"/>
    </location>
</feature>
<comment type="catalytic activity">
    <reaction evidence="2">
        <text>2 GTP = 3',3'-c-di-GMP + 2 diphosphate</text>
        <dbReference type="Rhea" id="RHEA:24898"/>
        <dbReference type="ChEBI" id="CHEBI:33019"/>
        <dbReference type="ChEBI" id="CHEBI:37565"/>
        <dbReference type="ChEBI" id="CHEBI:58805"/>
        <dbReference type="EC" id="2.7.7.65"/>
    </reaction>
</comment>
<keyword evidence="6" id="KW-1185">Reference proteome</keyword>
<evidence type="ECO:0000256" key="3">
    <source>
        <dbReference type="SAM" id="Phobius"/>
    </source>
</evidence>
<feature type="transmembrane region" description="Helical" evidence="3">
    <location>
        <begin position="118"/>
        <end position="139"/>
    </location>
</feature>
<dbReference type="InterPro" id="IPR029787">
    <property type="entry name" value="Nucleotide_cyclase"/>
</dbReference>
<name>A0ABW7H597_9BURK</name>
<dbReference type="InterPro" id="IPR050469">
    <property type="entry name" value="Diguanylate_Cyclase"/>
</dbReference>
<dbReference type="PANTHER" id="PTHR45138:SF9">
    <property type="entry name" value="DIGUANYLATE CYCLASE DGCM-RELATED"/>
    <property type="match status" value="1"/>
</dbReference>